<feature type="binding site" evidence="1">
    <location>
        <begin position="11"/>
        <end position="18"/>
    </location>
    <ligand>
        <name>ATP</name>
        <dbReference type="ChEBI" id="CHEBI:30616"/>
    </ligand>
</feature>
<keyword evidence="3" id="KW-1185">Reference proteome</keyword>
<comment type="caution">
    <text evidence="2">The sequence shown here is derived from an EMBL/GenBank/DDBJ whole genome shotgun (WGS) entry which is preliminary data.</text>
</comment>
<dbReference type="Gene3D" id="3.30.420.40">
    <property type="match status" value="2"/>
</dbReference>
<dbReference type="Proteomes" id="UP000582837">
    <property type="component" value="Unassembled WGS sequence"/>
</dbReference>
<dbReference type="AlphaFoldDB" id="A0A841H758"/>
<name>A0A841H758_9BACT</name>
<dbReference type="GO" id="GO:0016773">
    <property type="term" value="F:phosphotransferase activity, alcohol group as acceptor"/>
    <property type="evidence" value="ECO:0007669"/>
    <property type="project" value="UniProtKB-UniRule"/>
</dbReference>
<keyword evidence="1" id="KW-0547">Nucleotide-binding</keyword>
<dbReference type="HAMAP" id="MF_01270">
    <property type="entry name" value="AnhMurNAc_kinase"/>
    <property type="match status" value="1"/>
</dbReference>
<dbReference type="GO" id="GO:0016301">
    <property type="term" value="F:kinase activity"/>
    <property type="evidence" value="ECO:0007669"/>
    <property type="project" value="UniProtKB-KW"/>
</dbReference>
<dbReference type="EC" id="2.7.1.170" evidence="1"/>
<dbReference type="NCBIfam" id="NF007148">
    <property type="entry name" value="PRK09585.3-2"/>
    <property type="match status" value="1"/>
</dbReference>
<dbReference type="InterPro" id="IPR005338">
    <property type="entry name" value="Anhydro_N_Ac-Mur_kinase"/>
</dbReference>
<proteinExistence type="inferred from homology"/>
<organism evidence="2 3">
    <name type="scientific">Longimicrobium terrae</name>
    <dbReference type="NCBI Taxonomy" id="1639882"/>
    <lineage>
        <taxon>Bacteria</taxon>
        <taxon>Pseudomonadati</taxon>
        <taxon>Gemmatimonadota</taxon>
        <taxon>Longimicrobiia</taxon>
        <taxon>Longimicrobiales</taxon>
        <taxon>Longimicrobiaceae</taxon>
        <taxon>Longimicrobium</taxon>
    </lineage>
</organism>
<comment type="similarity">
    <text evidence="1">Belongs to the anhydro-N-acetylmuramic acid kinase family.</text>
</comment>
<evidence type="ECO:0000256" key="1">
    <source>
        <dbReference type="HAMAP-Rule" id="MF_01270"/>
    </source>
</evidence>
<dbReference type="GO" id="GO:0097175">
    <property type="term" value="P:1,6-anhydro-N-acetyl-beta-muramic acid catabolic process"/>
    <property type="evidence" value="ECO:0007669"/>
    <property type="project" value="UniProtKB-UniRule"/>
</dbReference>
<dbReference type="PANTHER" id="PTHR30605:SF0">
    <property type="entry name" value="ANHYDRO-N-ACETYLMURAMIC ACID KINASE"/>
    <property type="match status" value="1"/>
</dbReference>
<keyword evidence="1" id="KW-0119">Carbohydrate metabolism</keyword>
<dbReference type="UniPathway" id="UPA00343"/>
<reference evidence="2 3" key="1">
    <citation type="submission" date="2020-08" db="EMBL/GenBank/DDBJ databases">
        <title>Genomic Encyclopedia of Type Strains, Phase IV (KMG-IV): sequencing the most valuable type-strain genomes for metagenomic binning, comparative biology and taxonomic classification.</title>
        <authorList>
            <person name="Goeker M."/>
        </authorList>
    </citation>
    <scope>NUCLEOTIDE SEQUENCE [LARGE SCALE GENOMIC DNA]</scope>
    <source>
        <strain evidence="2 3">DSM 29007</strain>
    </source>
</reference>
<keyword evidence="1 2" id="KW-0808">Transferase</keyword>
<dbReference type="SUPFAM" id="SSF53067">
    <property type="entry name" value="Actin-like ATPase domain"/>
    <property type="match status" value="1"/>
</dbReference>
<keyword evidence="1" id="KW-0067">ATP-binding</keyword>
<dbReference type="UniPathway" id="UPA00544"/>
<dbReference type="RefSeq" id="WP_170035054.1">
    <property type="nucleotide sequence ID" value="NZ_JABDTL010000001.1"/>
</dbReference>
<sequence>MTLRVVGLMSGTSLDGIDAAIVDIDGTTVDDVAVRTAGFLSIPFSDAQRTASHDAIVAGTAEALCGLHADLGEWMADAVLRVCAESGVPIESVDAVGSHGQTVWHRPAAEGRRGATLQLGDASTIAERTGRPVIHDFRTRDVAAGGQGAPLVPWVDQLLFALPDRARALQNLGGIGNVTRVPAKGSTEPVFAFDTGPANSLIDAAVEIATDGRHRFDRDGRLAARGTVDETLLAELLRHPYFAAEPPKSTGREVFGRPFVERLVEVIHPEGDKDWMDLIATLTELTARTVADAYARWIIPRGIDEVVLTGGGARNPTLAGRIRELLAPLPVTDGAALGVDGDAKEAVAFAVLAWAHLNRIPANVPAATGAAGPRVLGSYTPGA</sequence>
<evidence type="ECO:0000313" key="2">
    <source>
        <dbReference type="EMBL" id="MBB6073937.1"/>
    </source>
</evidence>
<comment type="catalytic activity">
    <reaction evidence="1">
        <text>1,6-anhydro-N-acetyl-beta-muramate + ATP + H2O = N-acetyl-D-muramate 6-phosphate + ADP + H(+)</text>
        <dbReference type="Rhea" id="RHEA:24952"/>
        <dbReference type="ChEBI" id="CHEBI:15377"/>
        <dbReference type="ChEBI" id="CHEBI:15378"/>
        <dbReference type="ChEBI" id="CHEBI:30616"/>
        <dbReference type="ChEBI" id="CHEBI:58690"/>
        <dbReference type="ChEBI" id="CHEBI:58722"/>
        <dbReference type="ChEBI" id="CHEBI:456216"/>
        <dbReference type="EC" id="2.7.1.170"/>
    </reaction>
</comment>
<gene>
    <name evidence="1" type="primary">anmK</name>
    <name evidence="2" type="ORF">HNQ61_005618</name>
</gene>
<evidence type="ECO:0000313" key="3">
    <source>
        <dbReference type="Proteomes" id="UP000582837"/>
    </source>
</evidence>
<dbReference type="GO" id="GO:0006040">
    <property type="term" value="P:amino sugar metabolic process"/>
    <property type="evidence" value="ECO:0007669"/>
    <property type="project" value="InterPro"/>
</dbReference>
<dbReference type="PANTHER" id="PTHR30605">
    <property type="entry name" value="ANHYDRO-N-ACETYLMURAMIC ACID KINASE"/>
    <property type="match status" value="1"/>
</dbReference>
<dbReference type="CDD" id="cd24050">
    <property type="entry name" value="ASKHA_NBD_ANMK"/>
    <property type="match status" value="1"/>
</dbReference>
<dbReference type="GO" id="GO:0009254">
    <property type="term" value="P:peptidoglycan turnover"/>
    <property type="evidence" value="ECO:0007669"/>
    <property type="project" value="UniProtKB-UniRule"/>
</dbReference>
<keyword evidence="1 2" id="KW-0418">Kinase</keyword>
<dbReference type="GO" id="GO:0005524">
    <property type="term" value="F:ATP binding"/>
    <property type="evidence" value="ECO:0007669"/>
    <property type="project" value="UniProtKB-UniRule"/>
</dbReference>
<comment type="pathway">
    <text evidence="1">Cell wall biogenesis; peptidoglycan recycling.</text>
</comment>
<accession>A0A841H758</accession>
<dbReference type="InterPro" id="IPR043129">
    <property type="entry name" value="ATPase_NBD"/>
</dbReference>
<dbReference type="EMBL" id="JACHIA010000033">
    <property type="protein sequence ID" value="MBB6073937.1"/>
    <property type="molecule type" value="Genomic_DNA"/>
</dbReference>
<comment type="pathway">
    <text evidence="1">Amino-sugar metabolism; 1,6-anhydro-N-acetylmuramate degradation.</text>
</comment>
<comment type="function">
    <text evidence="1">Catalyzes the specific phosphorylation of 1,6-anhydro-N-acetylmuramic acid (anhMurNAc) with the simultaneous cleavage of the 1,6-anhydro ring, generating MurNAc-6-P. Is required for the utilization of anhMurNAc either imported from the medium or derived from its own cell wall murein, and thus plays a role in cell wall recycling.</text>
</comment>
<protein>
    <recommendedName>
        <fullName evidence="1">Anhydro-N-acetylmuramic acid kinase</fullName>
        <ecNumber evidence="1">2.7.1.170</ecNumber>
    </recommendedName>
    <alternativeName>
        <fullName evidence="1">AnhMurNAc kinase</fullName>
    </alternativeName>
</protein>
<dbReference type="Pfam" id="PF03702">
    <property type="entry name" value="AnmK"/>
    <property type="match status" value="1"/>
</dbReference>